<dbReference type="GO" id="GO:0003700">
    <property type="term" value="F:DNA-binding transcription factor activity"/>
    <property type="evidence" value="ECO:0007669"/>
    <property type="project" value="InterPro"/>
</dbReference>
<evidence type="ECO:0000256" key="3">
    <source>
        <dbReference type="ARBA" id="ARBA00023125"/>
    </source>
</evidence>
<dbReference type="EMBL" id="CP002857">
    <property type="protein sequence ID" value="AEI09545.1"/>
    <property type="molecule type" value="Genomic_DNA"/>
</dbReference>
<evidence type="ECO:0000256" key="1">
    <source>
        <dbReference type="ARBA" id="ARBA00009437"/>
    </source>
</evidence>
<keyword evidence="2" id="KW-0805">Transcription regulation</keyword>
<dbReference type="InterPro" id="IPR036388">
    <property type="entry name" value="WH-like_DNA-bd_sf"/>
</dbReference>
<evidence type="ECO:0000313" key="8">
    <source>
        <dbReference type="EMBL" id="AEI09545.1"/>
    </source>
</evidence>
<dbReference type="GO" id="GO:0003677">
    <property type="term" value="F:DNA binding"/>
    <property type="evidence" value="ECO:0007669"/>
    <property type="project" value="UniProtKB-KW"/>
</dbReference>
<dbReference type="InterPro" id="IPR005119">
    <property type="entry name" value="LysR_subst-bd"/>
</dbReference>
<evidence type="ECO:0000256" key="5">
    <source>
        <dbReference type="ARBA" id="ARBA00023163"/>
    </source>
</evidence>
<dbReference type="CDD" id="cd08411">
    <property type="entry name" value="PBP2_OxyR"/>
    <property type="match status" value="1"/>
</dbReference>
<dbReference type="InterPro" id="IPR000847">
    <property type="entry name" value="LysR_HTH_N"/>
</dbReference>
<dbReference type="Gene3D" id="3.40.190.10">
    <property type="entry name" value="Periplasmic binding protein-like II"/>
    <property type="match status" value="2"/>
</dbReference>
<evidence type="ECO:0000313" key="9">
    <source>
        <dbReference type="Proteomes" id="UP000000492"/>
    </source>
</evidence>
<proteinExistence type="inferred from homology"/>
<dbReference type="STRING" id="662755.CRES_1190"/>
<reference evidence="8 9" key="1">
    <citation type="journal article" date="2012" name="BMC Genomics">
        <title>Complete genome sequence, lifestyle, and multi-drug resistance of the human pathogen Corynebacterium resistens DSM 45100 isolated from blood samples of a leukemia patient.</title>
        <authorList>
            <person name="Schroder J."/>
            <person name="Maus I."/>
            <person name="Meyer K."/>
            <person name="Wordemann S."/>
            <person name="Blom J."/>
            <person name="Jaenicke S."/>
            <person name="Schneider J."/>
            <person name="Trost E."/>
            <person name="Tauch A."/>
        </authorList>
    </citation>
    <scope>NUCLEOTIDE SEQUENCE [LARGE SCALE GENOMIC DNA]</scope>
    <source>
        <strain evidence="9">DSM 45100 / JCM 12819 / CCUG 50093 / GTC 2026 / SICGH 158</strain>
    </source>
</reference>
<evidence type="ECO:0000256" key="6">
    <source>
        <dbReference type="ARBA" id="ARBA00040885"/>
    </source>
</evidence>
<evidence type="ECO:0000259" key="7">
    <source>
        <dbReference type="PROSITE" id="PS50931"/>
    </source>
</evidence>
<protein>
    <recommendedName>
        <fullName evidence="6">Probable hydrogen peroxide-inducible genes activator</fullName>
    </recommendedName>
</protein>
<evidence type="ECO:0000256" key="2">
    <source>
        <dbReference type="ARBA" id="ARBA00023015"/>
    </source>
</evidence>
<dbReference type="HOGENOM" id="CLU_039613_6_4_11"/>
<dbReference type="PANTHER" id="PTHR30346:SF26">
    <property type="entry name" value="HYDROGEN PEROXIDE-INDUCIBLE GENES ACTIVATOR"/>
    <property type="match status" value="1"/>
</dbReference>
<name>F8DXY7_CORRG</name>
<keyword evidence="3 8" id="KW-0238">DNA-binding</keyword>
<dbReference type="Pfam" id="PF03466">
    <property type="entry name" value="LysR_substrate"/>
    <property type="match status" value="1"/>
</dbReference>
<dbReference type="PRINTS" id="PR00039">
    <property type="entry name" value="HTHLYSR"/>
</dbReference>
<accession>F8DXY7</accession>
<dbReference type="GO" id="GO:0032993">
    <property type="term" value="C:protein-DNA complex"/>
    <property type="evidence" value="ECO:0007669"/>
    <property type="project" value="TreeGrafter"/>
</dbReference>
<dbReference type="Pfam" id="PF00126">
    <property type="entry name" value="HTH_1"/>
    <property type="match status" value="1"/>
</dbReference>
<dbReference type="SUPFAM" id="SSF46785">
    <property type="entry name" value="Winged helix' DNA-binding domain"/>
    <property type="match status" value="1"/>
</dbReference>
<evidence type="ECO:0000256" key="4">
    <source>
        <dbReference type="ARBA" id="ARBA00023159"/>
    </source>
</evidence>
<dbReference type="PROSITE" id="PS50931">
    <property type="entry name" value="HTH_LYSR"/>
    <property type="match status" value="1"/>
</dbReference>
<keyword evidence="5" id="KW-0804">Transcription</keyword>
<dbReference type="eggNOG" id="COG0583">
    <property type="taxonomic scope" value="Bacteria"/>
</dbReference>
<dbReference type="Proteomes" id="UP000000492">
    <property type="component" value="Chromosome"/>
</dbReference>
<dbReference type="InterPro" id="IPR036390">
    <property type="entry name" value="WH_DNA-bd_sf"/>
</dbReference>
<keyword evidence="9" id="KW-1185">Reference proteome</keyword>
<dbReference type="PANTHER" id="PTHR30346">
    <property type="entry name" value="TRANSCRIPTIONAL DUAL REGULATOR HCAR-RELATED"/>
    <property type="match status" value="1"/>
</dbReference>
<dbReference type="KEGG" id="crd:CRES_1190"/>
<keyword evidence="4" id="KW-0010">Activator</keyword>
<gene>
    <name evidence="8" type="primary">oxyR</name>
    <name evidence="8" type="ordered locus">CRES_1190</name>
</gene>
<sequence length="323" mass="35038">MLKHVPTREYRPTVTQLRTFVSIAEYGHFGTAATSLGISQPSLSQALVALESGLDVQLIERSTRKVIVTATGQELLTLAKATLASLDDFVAKAKGAQGGLEGGIAIGMIPTIAPYVLPEFLAKIRYQIPTLIPSVTEDKTEDLLDSLRHGKLDVALVARLDNNSGLKFEHLFTEEFVLVVPEGHRLAGRRNLKVSDIAQSELLLLDDGHCLRDQVLDLCRQTKHGGDIQNLTRATSLNTLIQLVAARQGITLVPLSAVAAEHRRPGVAFATFAGGATAAGRQMGYAFRSSSARGEDYAELGEIMKQAYYHAEHASREMLDELL</sequence>
<dbReference type="FunFam" id="1.10.10.10:FF:000001">
    <property type="entry name" value="LysR family transcriptional regulator"/>
    <property type="match status" value="1"/>
</dbReference>
<comment type="similarity">
    <text evidence="1">Belongs to the LysR transcriptional regulatory family.</text>
</comment>
<dbReference type="RefSeq" id="WP_013888558.1">
    <property type="nucleotide sequence ID" value="NC_015673.1"/>
</dbReference>
<feature type="domain" description="HTH lysR-type" evidence="7">
    <location>
        <begin position="12"/>
        <end position="69"/>
    </location>
</feature>
<dbReference type="AlphaFoldDB" id="F8DXY7"/>
<organism evidence="8 9">
    <name type="scientific">Corynebacterium resistens (strain DSM 45100 / JCM 12819 / GTC 2026 / SICGH 158)</name>
    <dbReference type="NCBI Taxonomy" id="662755"/>
    <lineage>
        <taxon>Bacteria</taxon>
        <taxon>Bacillati</taxon>
        <taxon>Actinomycetota</taxon>
        <taxon>Actinomycetes</taxon>
        <taxon>Mycobacteriales</taxon>
        <taxon>Corynebacteriaceae</taxon>
        <taxon>Corynebacterium</taxon>
    </lineage>
</organism>
<dbReference type="SUPFAM" id="SSF53850">
    <property type="entry name" value="Periplasmic binding protein-like II"/>
    <property type="match status" value="1"/>
</dbReference>
<dbReference type="Gene3D" id="1.10.10.10">
    <property type="entry name" value="Winged helix-like DNA-binding domain superfamily/Winged helix DNA-binding domain"/>
    <property type="match status" value="1"/>
</dbReference>